<dbReference type="Gene3D" id="3.40.50.720">
    <property type="entry name" value="NAD(P)-binding Rossmann-like Domain"/>
    <property type="match status" value="1"/>
</dbReference>
<dbReference type="EMBL" id="JAUTXY010000025">
    <property type="protein sequence ID" value="MEE2061970.1"/>
    <property type="molecule type" value="Genomic_DNA"/>
</dbReference>
<proteinExistence type="predicted"/>
<dbReference type="RefSeq" id="WP_330137101.1">
    <property type="nucleotide sequence ID" value="NZ_JAUTXY010000025.1"/>
</dbReference>
<evidence type="ECO:0000313" key="3">
    <source>
        <dbReference type="Proteomes" id="UP001336020"/>
    </source>
</evidence>
<evidence type="ECO:0000259" key="1">
    <source>
        <dbReference type="Pfam" id="PF03435"/>
    </source>
</evidence>
<dbReference type="SUPFAM" id="SSF51735">
    <property type="entry name" value="NAD(P)-binding Rossmann-fold domains"/>
    <property type="match status" value="1"/>
</dbReference>
<feature type="domain" description="Saccharopine dehydrogenase NADP binding" evidence="1">
    <location>
        <begin position="11"/>
        <end position="109"/>
    </location>
</feature>
<dbReference type="PANTHER" id="PTHR43781">
    <property type="entry name" value="SACCHAROPINE DEHYDROGENASE"/>
    <property type="match status" value="1"/>
</dbReference>
<protein>
    <submittedName>
        <fullName evidence="2">Saccharopine dehydrogenase NADP-binding domain-containing protein</fullName>
    </submittedName>
</protein>
<evidence type="ECO:0000313" key="2">
    <source>
        <dbReference type="EMBL" id="MEE2061970.1"/>
    </source>
</evidence>
<reference evidence="2 3" key="1">
    <citation type="submission" date="2023-07" db="EMBL/GenBank/DDBJ databases">
        <authorList>
            <person name="Girao M."/>
            <person name="Carvalho M.F."/>
        </authorList>
    </citation>
    <scope>NUCLEOTIDE SEQUENCE [LARGE SCALE GENOMIC DNA]</scope>
    <source>
        <strain evidence="2 3">YIM65754</strain>
    </source>
</reference>
<keyword evidence="3" id="KW-1185">Reference proteome</keyword>
<name>A0ABU7LK78_9NOCA</name>
<accession>A0ABU7LK78</accession>
<organism evidence="2 3">
    <name type="scientific">Rhodococcus artemisiae</name>
    <dbReference type="NCBI Taxonomy" id="714159"/>
    <lineage>
        <taxon>Bacteria</taxon>
        <taxon>Bacillati</taxon>
        <taxon>Actinomycetota</taxon>
        <taxon>Actinomycetes</taxon>
        <taxon>Mycobacteriales</taxon>
        <taxon>Nocardiaceae</taxon>
        <taxon>Rhodococcus</taxon>
    </lineage>
</organism>
<comment type="caution">
    <text evidence="2">The sequence shown here is derived from an EMBL/GenBank/DDBJ whole genome shotgun (WGS) entry which is preliminary data.</text>
</comment>
<dbReference type="InterPro" id="IPR005097">
    <property type="entry name" value="Sacchrp_dh_NADP-bd"/>
</dbReference>
<gene>
    <name evidence="2" type="ORF">Q7514_31035</name>
</gene>
<sequence length="366" mass="38227">MSGGDAAPVIGLIGGSGTVGRTAALRMSAAGLGSLRIGGRNLDAAAAVAAECVGEAEPVRLDLADEANLEEFCCGCSIVVNCAGPSYLVLDSVARTAFSVGADYIDIGGELPAADALRAAGTARDRTAIFSAGAMPGLSGLLPRLIVQDRPLRRLETYVGGVARFTELSAADGLLTRGERFGESMASMRDGKIDSNSVPPLRDVSLPGFPRPVHAWPYLTTEAQSLGGLPGVAEVRAYNVFASDRLTRAMTHAWAHLSESPDHTELAPFIPSIVDATIADEDEFGSFYVMLFTGRPAPGHPRGVTRVVLRAEDSYGLSGSVVALAAEHLLGGRVSPGVHLAAEALDPSYAVKWLREDPLVHELVVE</sequence>
<dbReference type="InterPro" id="IPR036291">
    <property type="entry name" value="NAD(P)-bd_dom_sf"/>
</dbReference>
<dbReference type="Proteomes" id="UP001336020">
    <property type="component" value="Unassembled WGS sequence"/>
</dbReference>
<dbReference type="Pfam" id="PF03435">
    <property type="entry name" value="Sacchrp_dh_NADP"/>
    <property type="match status" value="1"/>
</dbReference>
<dbReference type="PANTHER" id="PTHR43781:SF1">
    <property type="entry name" value="SACCHAROPINE DEHYDROGENASE"/>
    <property type="match status" value="1"/>
</dbReference>